<dbReference type="SUPFAM" id="SSF102588">
    <property type="entry name" value="LmbE-like"/>
    <property type="match status" value="1"/>
</dbReference>
<evidence type="ECO:0000313" key="2">
    <source>
        <dbReference type="EMBL" id="WUM20825.1"/>
    </source>
</evidence>
<dbReference type="Pfam" id="PF02585">
    <property type="entry name" value="PIG-L"/>
    <property type="match status" value="1"/>
</dbReference>
<keyword evidence="1" id="KW-0862">Zinc</keyword>
<dbReference type="AlphaFoldDB" id="A0AAU4K412"/>
<dbReference type="Gene3D" id="3.40.50.10320">
    <property type="entry name" value="LmbE-like"/>
    <property type="match status" value="1"/>
</dbReference>
<sequence>MPYPSVMFVHAHPDDESLWTGGVIARSVAAGAPTSVITCTWSPGTHRHAELVTALGALGAAEPVMLGWADDKFPDSAPGRPRLCDCSFDEAVTQIVAEIRRRRPQVVVTYDAFGIYGHPDHIHAHRLAVAAVEAAACGPVHPELGAAWQVSSLYFSTVPTALMKAIGLRVNGAAPATDNAAAPGTPDHLIDTRIDVTPWLDRKWEAINAHASEVERSTALKVLVTLDVEQRTALLGTEWFLRRDLADGGIDLAAS</sequence>
<proteinExistence type="predicted"/>
<keyword evidence="3" id="KW-1185">Reference proteome</keyword>
<name>A0AAU4K412_9NOCA</name>
<gene>
    <name evidence="2" type="ORF">OG579_03040</name>
</gene>
<evidence type="ECO:0000313" key="3">
    <source>
        <dbReference type="Proteomes" id="UP001432128"/>
    </source>
</evidence>
<organism evidence="2 3">
    <name type="scientific">Williamsia herbipolensis</name>
    <dbReference type="NCBI Taxonomy" id="1603258"/>
    <lineage>
        <taxon>Bacteria</taxon>
        <taxon>Bacillati</taxon>
        <taxon>Actinomycetota</taxon>
        <taxon>Actinomycetes</taxon>
        <taxon>Mycobacteriales</taxon>
        <taxon>Nocardiaceae</taxon>
        <taxon>Williamsia</taxon>
    </lineage>
</organism>
<dbReference type="EMBL" id="CP108021">
    <property type="protein sequence ID" value="WUM20825.1"/>
    <property type="molecule type" value="Genomic_DNA"/>
</dbReference>
<dbReference type="InterPro" id="IPR003737">
    <property type="entry name" value="GlcNAc_PI_deacetylase-related"/>
</dbReference>
<dbReference type="PANTHER" id="PTHR12993">
    <property type="entry name" value="N-ACETYLGLUCOSAMINYL-PHOSPHATIDYLINOSITOL DE-N-ACETYLASE-RELATED"/>
    <property type="match status" value="1"/>
</dbReference>
<dbReference type="RefSeq" id="WP_328858040.1">
    <property type="nucleotide sequence ID" value="NZ_CP108021.1"/>
</dbReference>
<dbReference type="InterPro" id="IPR024078">
    <property type="entry name" value="LmbE-like_dom_sf"/>
</dbReference>
<reference evidence="2 3" key="1">
    <citation type="submission" date="2022-10" db="EMBL/GenBank/DDBJ databases">
        <title>The complete genomes of actinobacterial strains from the NBC collection.</title>
        <authorList>
            <person name="Joergensen T.S."/>
            <person name="Alvarez Arevalo M."/>
            <person name="Sterndorff E.B."/>
            <person name="Faurdal D."/>
            <person name="Vuksanovic O."/>
            <person name="Mourched A.-S."/>
            <person name="Charusanti P."/>
            <person name="Shaw S."/>
            <person name="Blin K."/>
            <person name="Weber T."/>
        </authorList>
    </citation>
    <scope>NUCLEOTIDE SEQUENCE [LARGE SCALE GENOMIC DNA]</scope>
    <source>
        <strain evidence="2 3">NBC_00319</strain>
    </source>
</reference>
<dbReference type="GO" id="GO:0016811">
    <property type="term" value="F:hydrolase activity, acting on carbon-nitrogen (but not peptide) bonds, in linear amides"/>
    <property type="evidence" value="ECO:0007669"/>
    <property type="project" value="TreeGrafter"/>
</dbReference>
<accession>A0AAU4K412</accession>
<dbReference type="PANTHER" id="PTHR12993:SF26">
    <property type="entry name" value="1D-MYO-INOSITOL 2-ACETAMIDO-2-DEOXY-ALPHA-D-GLUCOPYRANOSIDE DEACETYLASE"/>
    <property type="match status" value="1"/>
</dbReference>
<dbReference type="GO" id="GO:0016137">
    <property type="term" value="P:glycoside metabolic process"/>
    <property type="evidence" value="ECO:0007669"/>
    <property type="project" value="UniProtKB-ARBA"/>
</dbReference>
<dbReference type="KEGG" id="whr:OG579_03040"/>
<evidence type="ECO:0000256" key="1">
    <source>
        <dbReference type="ARBA" id="ARBA00022833"/>
    </source>
</evidence>
<dbReference type="Proteomes" id="UP001432128">
    <property type="component" value="Chromosome"/>
</dbReference>
<protein>
    <submittedName>
        <fullName evidence="2">PIG-L family deacetylase</fullName>
    </submittedName>
</protein>